<proteinExistence type="inferred from homology"/>
<evidence type="ECO:0000256" key="5">
    <source>
        <dbReference type="ARBA" id="ARBA00022741"/>
    </source>
</evidence>
<dbReference type="InterPro" id="IPR014729">
    <property type="entry name" value="Rossmann-like_a/b/a_fold"/>
</dbReference>
<comment type="function">
    <text evidence="8">Ligates lysine onto the cytidine present at position 34 of the AUA codon-specific tRNA(Ile) that contains the anticodon CAU, in an ATP-dependent manner. Cytidine is converted to lysidine, thus changing the amino acid specificity of the tRNA from methionine to isoleucine.</text>
</comment>
<dbReference type="NCBIfam" id="TIGR02433">
    <property type="entry name" value="lysidine_TilS_C"/>
    <property type="match status" value="1"/>
</dbReference>
<gene>
    <name evidence="8 10" type="primary">tilS</name>
    <name evidence="10" type="ORF">F4V43_12895</name>
</gene>
<dbReference type="EMBL" id="VYKK01000016">
    <property type="protein sequence ID" value="KAA9003609.1"/>
    <property type="molecule type" value="Genomic_DNA"/>
</dbReference>
<comment type="similarity">
    <text evidence="8">Belongs to the tRNA(Ile)-lysidine synthase family.</text>
</comment>
<reference evidence="10 11" key="1">
    <citation type="submission" date="2019-09" db="EMBL/GenBank/DDBJ databases">
        <title>Bacillus ochoae sp. nov., Paenibacillus whitsoniae sp. nov., Paenibacillus spiritus sp. nov. Isolated from the Mars Exploration Rover during spacecraft assembly.</title>
        <authorList>
            <person name="Seuylemezian A."/>
            <person name="Vaishampayan P."/>
        </authorList>
    </citation>
    <scope>NUCLEOTIDE SEQUENCE [LARGE SCALE GENOMIC DNA]</scope>
    <source>
        <strain evidence="10 11">MER_111</strain>
    </source>
</reference>
<dbReference type="PANTHER" id="PTHR43033:SF1">
    <property type="entry name" value="TRNA(ILE)-LYSIDINE SYNTHASE-RELATED"/>
    <property type="match status" value="1"/>
</dbReference>
<evidence type="ECO:0000313" key="11">
    <source>
        <dbReference type="Proteomes" id="UP000367750"/>
    </source>
</evidence>
<evidence type="ECO:0000259" key="9">
    <source>
        <dbReference type="SMART" id="SM00977"/>
    </source>
</evidence>
<dbReference type="Proteomes" id="UP000367750">
    <property type="component" value="Unassembled WGS sequence"/>
</dbReference>
<evidence type="ECO:0000256" key="7">
    <source>
        <dbReference type="ARBA" id="ARBA00048539"/>
    </source>
</evidence>
<comment type="subcellular location">
    <subcellularLocation>
        <location evidence="1 8">Cytoplasm</location>
    </subcellularLocation>
</comment>
<dbReference type="SUPFAM" id="SSF52402">
    <property type="entry name" value="Adenine nucleotide alpha hydrolases-like"/>
    <property type="match status" value="1"/>
</dbReference>
<keyword evidence="11" id="KW-1185">Reference proteome</keyword>
<feature type="domain" description="Lysidine-tRNA(Ile) synthetase C-terminal" evidence="9">
    <location>
        <begin position="396"/>
        <end position="469"/>
    </location>
</feature>
<evidence type="ECO:0000256" key="8">
    <source>
        <dbReference type="HAMAP-Rule" id="MF_01161"/>
    </source>
</evidence>
<dbReference type="SUPFAM" id="SSF56037">
    <property type="entry name" value="PheT/TilS domain"/>
    <property type="match status" value="1"/>
</dbReference>
<keyword evidence="2 8" id="KW-0963">Cytoplasm</keyword>
<comment type="caution">
    <text evidence="10">The sequence shown here is derived from an EMBL/GenBank/DDBJ whole genome shotgun (WGS) entry which is preliminary data.</text>
</comment>
<keyword evidence="5 8" id="KW-0547">Nucleotide-binding</keyword>
<dbReference type="RefSeq" id="WP_150458664.1">
    <property type="nucleotide sequence ID" value="NZ_VYKK01000016.1"/>
</dbReference>
<protein>
    <recommendedName>
        <fullName evidence="8">tRNA(Ile)-lysidine synthase</fullName>
        <ecNumber evidence="8">6.3.4.19</ecNumber>
    </recommendedName>
    <alternativeName>
        <fullName evidence="8">tRNA(Ile)-2-lysyl-cytidine synthase</fullName>
    </alternativeName>
    <alternativeName>
        <fullName evidence="8">tRNA(Ile)-lysidine synthetase</fullName>
    </alternativeName>
</protein>
<evidence type="ECO:0000313" key="10">
    <source>
        <dbReference type="EMBL" id="KAA9003609.1"/>
    </source>
</evidence>
<dbReference type="GO" id="GO:0006400">
    <property type="term" value="P:tRNA modification"/>
    <property type="evidence" value="ECO:0007669"/>
    <property type="project" value="UniProtKB-UniRule"/>
</dbReference>
<dbReference type="InterPro" id="IPR012796">
    <property type="entry name" value="Lysidine-tRNA-synth_C"/>
</dbReference>
<name>A0A5J5G8A2_9BACL</name>
<dbReference type="InterPro" id="IPR012094">
    <property type="entry name" value="tRNA_Ile_lys_synt"/>
</dbReference>
<evidence type="ECO:0000256" key="4">
    <source>
        <dbReference type="ARBA" id="ARBA00022694"/>
    </source>
</evidence>
<comment type="domain">
    <text evidence="8">The N-terminal region contains the highly conserved SGGXDS motif, predicted to be a P-loop motif involved in ATP binding.</text>
</comment>
<dbReference type="Pfam" id="PF11734">
    <property type="entry name" value="TilS_C"/>
    <property type="match status" value="1"/>
</dbReference>
<dbReference type="EC" id="6.3.4.19" evidence="8"/>
<dbReference type="SUPFAM" id="SSF82829">
    <property type="entry name" value="MesJ substrate recognition domain-like"/>
    <property type="match status" value="1"/>
</dbReference>
<feature type="binding site" evidence="8">
    <location>
        <begin position="32"/>
        <end position="37"/>
    </location>
    <ligand>
        <name>ATP</name>
        <dbReference type="ChEBI" id="CHEBI:30616"/>
    </ligand>
</feature>
<evidence type="ECO:0000256" key="3">
    <source>
        <dbReference type="ARBA" id="ARBA00022598"/>
    </source>
</evidence>
<dbReference type="Pfam" id="PF01171">
    <property type="entry name" value="ATP_bind_3"/>
    <property type="match status" value="1"/>
</dbReference>
<dbReference type="OrthoDB" id="9807403at2"/>
<organism evidence="10 11">
    <name type="scientific">Paenibacillus spiritus</name>
    <dbReference type="NCBI Taxonomy" id="2496557"/>
    <lineage>
        <taxon>Bacteria</taxon>
        <taxon>Bacillati</taxon>
        <taxon>Bacillota</taxon>
        <taxon>Bacilli</taxon>
        <taxon>Bacillales</taxon>
        <taxon>Paenibacillaceae</taxon>
        <taxon>Paenibacillus</taxon>
    </lineage>
</organism>
<dbReference type="InterPro" id="IPR012795">
    <property type="entry name" value="tRNA_Ile_lys_synt_N"/>
</dbReference>
<dbReference type="GO" id="GO:0005737">
    <property type="term" value="C:cytoplasm"/>
    <property type="evidence" value="ECO:0007669"/>
    <property type="project" value="UniProtKB-SubCell"/>
</dbReference>
<dbReference type="HAMAP" id="MF_01161">
    <property type="entry name" value="tRNA_Ile_lys_synt"/>
    <property type="match status" value="1"/>
</dbReference>
<dbReference type="AlphaFoldDB" id="A0A5J5G8A2"/>
<evidence type="ECO:0000256" key="1">
    <source>
        <dbReference type="ARBA" id="ARBA00004496"/>
    </source>
</evidence>
<dbReference type="GO" id="GO:0005524">
    <property type="term" value="F:ATP binding"/>
    <property type="evidence" value="ECO:0007669"/>
    <property type="project" value="UniProtKB-UniRule"/>
</dbReference>
<dbReference type="GO" id="GO:0032267">
    <property type="term" value="F:tRNA(Ile)-lysidine synthase activity"/>
    <property type="evidence" value="ECO:0007669"/>
    <property type="project" value="UniProtKB-EC"/>
</dbReference>
<dbReference type="Gene3D" id="3.30.465.60">
    <property type="match status" value="1"/>
</dbReference>
<sequence length="484" mass="53447">MEQWNRLVRAVEEAAGEHGLWKANDRIVVAVSGGPDSVALLHVLRHISLHSLPLSLICAHADHGFREESRAEAELVRKMADELGLPLETAELHVPAHLAESGLGPEGTARELRYAFLAEAAARHGATGIALGHHADDQAETVLLRLLRGSGPTGLAGMRWRRPYKKVELLRPLLRIQKAELVGVCREQGFPFAEDASNLQSLYVRNAVRLEILPFLEKYSPRLGQSLNQLAEIAAAEDDYMEASAEKLYLKIARREGERISFDRHAFAGEASALQRRLIKLILNYLSADTSAVDFPKIEAVRRGALQARPTVWNLDLGGGVTCKRQYDTIVFTSAPSGKQTSYTYEMEMPVSRLEIPEIGRSLAAAVLQREDWASRKVEGNRLTAGFDLEGLAFPLTVRSRLPGDTMRIMGLNGSKKVKDIYIDDKIPSSERHRIPIVCDALGQILWIPGVRRSAHAAVGRHTAAVLFLSLEEGNDAPDALRQE</sequence>
<keyword evidence="3 8" id="KW-0436">Ligase</keyword>
<dbReference type="PANTHER" id="PTHR43033">
    <property type="entry name" value="TRNA(ILE)-LYSIDINE SYNTHASE-RELATED"/>
    <property type="match status" value="1"/>
</dbReference>
<accession>A0A5J5G8A2</accession>
<comment type="catalytic activity">
    <reaction evidence="7 8">
        <text>cytidine(34) in tRNA(Ile2) + L-lysine + ATP = lysidine(34) in tRNA(Ile2) + AMP + diphosphate + H(+)</text>
        <dbReference type="Rhea" id="RHEA:43744"/>
        <dbReference type="Rhea" id="RHEA-COMP:10625"/>
        <dbReference type="Rhea" id="RHEA-COMP:10670"/>
        <dbReference type="ChEBI" id="CHEBI:15378"/>
        <dbReference type="ChEBI" id="CHEBI:30616"/>
        <dbReference type="ChEBI" id="CHEBI:32551"/>
        <dbReference type="ChEBI" id="CHEBI:33019"/>
        <dbReference type="ChEBI" id="CHEBI:82748"/>
        <dbReference type="ChEBI" id="CHEBI:83665"/>
        <dbReference type="ChEBI" id="CHEBI:456215"/>
        <dbReference type="EC" id="6.3.4.19"/>
    </reaction>
</comment>
<dbReference type="CDD" id="cd01992">
    <property type="entry name" value="TilS_N"/>
    <property type="match status" value="1"/>
</dbReference>
<keyword evidence="4 8" id="KW-0819">tRNA processing</keyword>
<evidence type="ECO:0000256" key="2">
    <source>
        <dbReference type="ARBA" id="ARBA00022490"/>
    </source>
</evidence>
<keyword evidence="6 8" id="KW-0067">ATP-binding</keyword>
<dbReference type="InterPro" id="IPR011063">
    <property type="entry name" value="TilS/TtcA_N"/>
</dbReference>
<dbReference type="SMART" id="SM00977">
    <property type="entry name" value="TilS_C"/>
    <property type="match status" value="1"/>
</dbReference>
<dbReference type="Gene3D" id="3.40.50.620">
    <property type="entry name" value="HUPs"/>
    <property type="match status" value="1"/>
</dbReference>
<evidence type="ECO:0000256" key="6">
    <source>
        <dbReference type="ARBA" id="ARBA00022840"/>
    </source>
</evidence>
<dbReference type="NCBIfam" id="TIGR02432">
    <property type="entry name" value="lysidine_TilS_N"/>
    <property type="match status" value="1"/>
</dbReference>